<feature type="domain" description="Helix-turn-helix" evidence="1">
    <location>
        <begin position="11"/>
        <end position="60"/>
    </location>
</feature>
<dbReference type="Gene3D" id="1.10.1660.10">
    <property type="match status" value="1"/>
</dbReference>
<sequence>MSENVQFEREVLTTNEAVEILGLSKQTIYNYVKNGKLKLVYEDWQIDGTMKFYRDEIDRLQSTAERPTGITVLEAANQLGVSKATIHQYIKSGKLSSEKVFIKGRNTSFIPSDEVHKLKATFLSNQNRKTYFSKNLAYCLFGLYIKRDSNEKARIIELNETGACVAKTNMGEFLNQEELVERGFYRAYELKQVKHSTKRGNIVFRFPFPQSINAPIFSLIDTFYQKIGIQNMNLYIDGNTIIAELKPVKLQYQPDRLEQDFEILQNCLLDGKLSSRPGLIIFSSNQEQLTTFVEDSMKVKIKQIAINHQLGIEEVTEKLIRIGLAEYEKKLDF</sequence>
<keyword evidence="3" id="KW-1185">Reference proteome</keyword>
<name>A0A8J3EXI5_9BACI</name>
<dbReference type="EMBL" id="BMHB01000001">
    <property type="protein sequence ID" value="GGI13207.1"/>
    <property type="molecule type" value="Genomic_DNA"/>
</dbReference>
<comment type="caution">
    <text evidence="2">The sequence shown here is derived from an EMBL/GenBank/DDBJ whole genome shotgun (WGS) entry which is preliminary data.</text>
</comment>
<proteinExistence type="predicted"/>
<gene>
    <name evidence="2" type="ORF">GCM10007380_16760</name>
</gene>
<reference evidence="3" key="1">
    <citation type="journal article" date="2019" name="Int. J. Syst. Evol. Microbiol.">
        <title>The Global Catalogue of Microorganisms (GCM) 10K type strain sequencing project: providing services to taxonomists for standard genome sequencing and annotation.</title>
        <authorList>
            <consortium name="The Broad Institute Genomics Platform"/>
            <consortium name="The Broad Institute Genome Sequencing Center for Infectious Disease"/>
            <person name="Wu L."/>
            <person name="Ma J."/>
        </authorList>
    </citation>
    <scope>NUCLEOTIDE SEQUENCE [LARGE SCALE GENOMIC DNA]</scope>
    <source>
        <strain evidence="3">CGMCC 1.14993</strain>
    </source>
</reference>
<organism evidence="2 3">
    <name type="scientific">Gottfriedia solisilvae</name>
    <dbReference type="NCBI Taxonomy" id="1516104"/>
    <lineage>
        <taxon>Bacteria</taxon>
        <taxon>Bacillati</taxon>
        <taxon>Bacillota</taxon>
        <taxon>Bacilli</taxon>
        <taxon>Bacillales</taxon>
        <taxon>Bacillaceae</taxon>
        <taxon>Gottfriedia</taxon>
    </lineage>
</organism>
<dbReference type="SUPFAM" id="SSF46955">
    <property type="entry name" value="Putative DNA-binding domain"/>
    <property type="match status" value="1"/>
</dbReference>
<evidence type="ECO:0000313" key="3">
    <source>
        <dbReference type="Proteomes" id="UP000626244"/>
    </source>
</evidence>
<dbReference type="AlphaFoldDB" id="A0A8J3EXI5"/>
<dbReference type="InterPro" id="IPR009061">
    <property type="entry name" value="DNA-bd_dom_put_sf"/>
</dbReference>
<dbReference type="OrthoDB" id="1798833at2"/>
<dbReference type="Pfam" id="PF12728">
    <property type="entry name" value="HTH_17"/>
    <property type="match status" value="1"/>
</dbReference>
<evidence type="ECO:0000259" key="1">
    <source>
        <dbReference type="Pfam" id="PF12728"/>
    </source>
</evidence>
<accession>A0A8J3EXI5</accession>
<dbReference type="InterPro" id="IPR041657">
    <property type="entry name" value="HTH_17"/>
</dbReference>
<protein>
    <recommendedName>
        <fullName evidence="1">Helix-turn-helix domain-containing protein</fullName>
    </recommendedName>
</protein>
<dbReference type="Proteomes" id="UP000626244">
    <property type="component" value="Unassembled WGS sequence"/>
</dbReference>
<evidence type="ECO:0000313" key="2">
    <source>
        <dbReference type="EMBL" id="GGI13207.1"/>
    </source>
</evidence>
<dbReference type="RefSeq" id="WP_158093157.1">
    <property type="nucleotide sequence ID" value="NZ_BMHB01000001.1"/>
</dbReference>